<sequence>MSSVGLRLVASALPSSRVSALSAWKSTKQPRGQWGMRRHLHSRKDLPYKIEDGLGNFMSPRTLKLVAEEYQQGLLDRLNAEVAGTAEHSRTVAQTVIDTAADPRKTLAFNYASLALNNSFFLSCLKPPSPENHEQGLDKSQLAAQLRLQMGGVDQFKATFSSSVTGITGSGYVWLATDRNGNLAVVPTFAAGTLLVRSRRGVIDEALSTRVLGEGDGISPAVGSADPSAALSGSTPTSPASGLSRGPTPIHPSSPARSMHTSSTTSQMTDLNVRPRSVHDMAGNSQGIHGPSSQKDLKTLGEELVPLFCISVHEHCWLMDHGIWGKDKWLTEFWSVLDWAQVITRYNRFTLQDRDVFFRR</sequence>
<gene>
    <name evidence="1" type="ORF">BV22DRAFT_1079177</name>
</gene>
<accession>A0ACB8BXG4</accession>
<dbReference type="Proteomes" id="UP000790709">
    <property type="component" value="Unassembled WGS sequence"/>
</dbReference>
<comment type="caution">
    <text evidence="1">The sequence shown here is derived from an EMBL/GenBank/DDBJ whole genome shotgun (WGS) entry which is preliminary data.</text>
</comment>
<keyword evidence="2" id="KW-1185">Reference proteome</keyword>
<dbReference type="EMBL" id="MU266333">
    <property type="protein sequence ID" value="KAH7930266.1"/>
    <property type="molecule type" value="Genomic_DNA"/>
</dbReference>
<evidence type="ECO:0000313" key="1">
    <source>
        <dbReference type="EMBL" id="KAH7930266.1"/>
    </source>
</evidence>
<name>A0ACB8BXG4_9AGAM</name>
<reference evidence="1" key="1">
    <citation type="journal article" date="2021" name="New Phytol.">
        <title>Evolutionary innovations through gain and loss of genes in the ectomycorrhizal Boletales.</title>
        <authorList>
            <person name="Wu G."/>
            <person name="Miyauchi S."/>
            <person name="Morin E."/>
            <person name="Kuo A."/>
            <person name="Drula E."/>
            <person name="Varga T."/>
            <person name="Kohler A."/>
            <person name="Feng B."/>
            <person name="Cao Y."/>
            <person name="Lipzen A."/>
            <person name="Daum C."/>
            <person name="Hundley H."/>
            <person name="Pangilinan J."/>
            <person name="Johnson J."/>
            <person name="Barry K."/>
            <person name="LaButti K."/>
            <person name="Ng V."/>
            <person name="Ahrendt S."/>
            <person name="Min B."/>
            <person name="Choi I.G."/>
            <person name="Park H."/>
            <person name="Plett J.M."/>
            <person name="Magnuson J."/>
            <person name="Spatafora J.W."/>
            <person name="Nagy L.G."/>
            <person name="Henrissat B."/>
            <person name="Grigoriev I.V."/>
            <person name="Yang Z.L."/>
            <person name="Xu J."/>
            <person name="Martin F.M."/>
        </authorList>
    </citation>
    <scope>NUCLEOTIDE SEQUENCE</scope>
    <source>
        <strain evidence="1">KUC20120723A-06</strain>
    </source>
</reference>
<evidence type="ECO:0000313" key="2">
    <source>
        <dbReference type="Proteomes" id="UP000790709"/>
    </source>
</evidence>
<protein>
    <submittedName>
        <fullName evidence="1">Uncharacterized protein</fullName>
    </submittedName>
</protein>
<organism evidence="1 2">
    <name type="scientific">Leucogyrophana mollusca</name>
    <dbReference type="NCBI Taxonomy" id="85980"/>
    <lineage>
        <taxon>Eukaryota</taxon>
        <taxon>Fungi</taxon>
        <taxon>Dikarya</taxon>
        <taxon>Basidiomycota</taxon>
        <taxon>Agaricomycotina</taxon>
        <taxon>Agaricomycetes</taxon>
        <taxon>Agaricomycetidae</taxon>
        <taxon>Boletales</taxon>
        <taxon>Boletales incertae sedis</taxon>
        <taxon>Leucogyrophana</taxon>
    </lineage>
</organism>
<proteinExistence type="predicted"/>